<protein>
    <recommendedName>
        <fullName evidence="5">U6 snRNA phosphodiesterase</fullName>
        <ecNumber evidence="5">3.1.4.-</ecNumber>
    </recommendedName>
</protein>
<keyword evidence="2 5" id="KW-0378">Hydrolase</keyword>
<dbReference type="EMBL" id="KN846951">
    <property type="protein sequence ID" value="KIV85813.1"/>
    <property type="molecule type" value="Genomic_DNA"/>
</dbReference>
<evidence type="ECO:0000256" key="4">
    <source>
        <dbReference type="ARBA" id="ARBA00023242"/>
    </source>
</evidence>
<evidence type="ECO:0000313" key="8">
    <source>
        <dbReference type="Proteomes" id="UP000053599"/>
    </source>
</evidence>
<feature type="active site" description="Proton donor/acceptor" evidence="5">
    <location>
        <position position="135"/>
    </location>
</feature>
<reference evidence="7 8" key="1">
    <citation type="submission" date="2015-01" db="EMBL/GenBank/DDBJ databases">
        <title>The Genome Sequence of Exophiala sideris CBS121828.</title>
        <authorList>
            <consortium name="The Broad Institute Genomics Platform"/>
            <person name="Cuomo C."/>
            <person name="de Hoog S."/>
            <person name="Gorbushina A."/>
            <person name="Stielow B."/>
            <person name="Teixiera M."/>
            <person name="Abouelleil A."/>
            <person name="Chapman S.B."/>
            <person name="Priest M."/>
            <person name="Young S.K."/>
            <person name="Wortman J."/>
            <person name="Nusbaum C."/>
            <person name="Birren B."/>
        </authorList>
    </citation>
    <scope>NUCLEOTIDE SEQUENCE [LARGE SCALE GENOMIC DNA]</scope>
    <source>
        <strain evidence="7 8">CBS 121828</strain>
    </source>
</reference>
<dbReference type="EC" id="3.1.4.-" evidence="5"/>
<dbReference type="HAMAP" id="MF_03040">
    <property type="entry name" value="USB1"/>
    <property type="match status" value="1"/>
</dbReference>
<dbReference type="AlphaFoldDB" id="A0A0D1ZGA7"/>
<dbReference type="PANTHER" id="PTHR13522">
    <property type="entry name" value="U6 SNRNA PHOSPHODIESTERASE 1"/>
    <property type="match status" value="1"/>
</dbReference>
<comment type="similarity">
    <text evidence="5">Belongs to the 2H phosphoesterase superfamily. USB1 family.</text>
</comment>
<dbReference type="STRING" id="1016849.A0A0D1ZGA7"/>
<organism evidence="7 8">
    <name type="scientific">Exophiala sideris</name>
    <dbReference type="NCBI Taxonomy" id="1016849"/>
    <lineage>
        <taxon>Eukaryota</taxon>
        <taxon>Fungi</taxon>
        <taxon>Dikarya</taxon>
        <taxon>Ascomycota</taxon>
        <taxon>Pezizomycotina</taxon>
        <taxon>Eurotiomycetes</taxon>
        <taxon>Chaetothyriomycetidae</taxon>
        <taxon>Chaetothyriales</taxon>
        <taxon>Herpotrichiellaceae</taxon>
        <taxon>Exophiala</taxon>
    </lineage>
</organism>
<comment type="subcellular location">
    <subcellularLocation>
        <location evidence="5">Nucleus</location>
    </subcellularLocation>
</comment>
<keyword evidence="4 5" id="KW-0539">Nucleus</keyword>
<evidence type="ECO:0000256" key="3">
    <source>
        <dbReference type="ARBA" id="ARBA00023239"/>
    </source>
</evidence>
<sequence length="306" mass="34213">MLVDYPESGSETDSHAENKLEIKKKRKAPDDGHVEVNSKRPPPLPSSFHSLYATNVRTSAVDDPSLHAGRTRQVPHVVGNWPTHLYLEWYPTQEELAILDQVVNQAGQTQNNGKKTCIHAYSFLRSDLGALQPLHISLSAPLVLQTDQREAFEEDISTRIARSRLKAFTVHVTGLDWVANHDKTRFFLVLKLGKPANNELNKFLSACNATAKQFELPMLYTDESTLSVADASNGGEQQEARDRSDAFHISIAWTLEEPDEQARAQLADLDQVKLQHLQVSFSLLKLKIGNIVNVISLTKHQDAEHG</sequence>
<gene>
    <name evidence="5" type="primary">USB1</name>
    <name evidence="7" type="ORF">PV11_01469</name>
</gene>
<dbReference type="GO" id="GO:0005634">
    <property type="term" value="C:nucleus"/>
    <property type="evidence" value="ECO:0007669"/>
    <property type="project" value="UniProtKB-SubCell"/>
</dbReference>
<dbReference type="InterPro" id="IPR027521">
    <property type="entry name" value="Usb1"/>
</dbReference>
<name>A0A0D1ZGA7_9EURO</name>
<feature type="region of interest" description="Disordered" evidence="6">
    <location>
        <begin position="1"/>
        <end position="46"/>
    </location>
</feature>
<dbReference type="Gene3D" id="3.90.1140.10">
    <property type="entry name" value="Cyclic phosphodiesterase"/>
    <property type="match status" value="1"/>
</dbReference>
<dbReference type="Proteomes" id="UP000053599">
    <property type="component" value="Unassembled WGS sequence"/>
</dbReference>
<evidence type="ECO:0000256" key="2">
    <source>
        <dbReference type="ARBA" id="ARBA00022801"/>
    </source>
</evidence>
<evidence type="ECO:0000313" key="7">
    <source>
        <dbReference type="EMBL" id="KIV85813.1"/>
    </source>
</evidence>
<accession>A0A0D1ZGA7</accession>
<keyword evidence="1 5" id="KW-0540">Nuclease</keyword>
<dbReference type="Pfam" id="PF09749">
    <property type="entry name" value="HVSL"/>
    <property type="match status" value="1"/>
</dbReference>
<feature type="compositionally biased region" description="Basic and acidic residues" evidence="6">
    <location>
        <begin position="28"/>
        <end position="38"/>
    </location>
</feature>
<comment type="function">
    <text evidence="5">Phosphodiesterase responsible for the U6 snRNA 3' end processing. Acts as an exoribonuclease (RNase) responsible for trimming the poly(U) tract of the last nucleotides in the pre-U6 snRNA molecule, leading to the formation of mature U6 snRNA.</text>
</comment>
<feature type="active site" description="Proton donor/acceptor" evidence="5">
    <location>
        <position position="248"/>
    </location>
</feature>
<evidence type="ECO:0000256" key="1">
    <source>
        <dbReference type="ARBA" id="ARBA00022722"/>
    </source>
</evidence>
<evidence type="ECO:0000256" key="6">
    <source>
        <dbReference type="SAM" id="MobiDB-lite"/>
    </source>
</evidence>
<feature type="compositionally biased region" description="Basic and acidic residues" evidence="6">
    <location>
        <begin position="12"/>
        <end position="21"/>
    </location>
</feature>
<evidence type="ECO:0000256" key="5">
    <source>
        <dbReference type="HAMAP-Rule" id="MF_03040"/>
    </source>
</evidence>
<dbReference type="PANTHER" id="PTHR13522:SF3">
    <property type="entry name" value="U6 SNRNA PHOSPHODIESTERASE 1"/>
    <property type="match status" value="1"/>
</dbReference>
<dbReference type="GO" id="GO:0034477">
    <property type="term" value="P:U6 snRNA 3'-end processing"/>
    <property type="evidence" value="ECO:0007669"/>
    <property type="project" value="UniProtKB-UniRule"/>
</dbReference>
<dbReference type="GO" id="GO:1990838">
    <property type="term" value="F:poly(U)-specific exoribonuclease activity, producing 3' uridine cyclic phosphate ends"/>
    <property type="evidence" value="ECO:0007669"/>
    <property type="project" value="UniProtKB-UniRule"/>
</dbReference>
<keyword evidence="3" id="KW-0456">Lyase</keyword>
<dbReference type="GO" id="GO:0016829">
    <property type="term" value="F:lyase activity"/>
    <property type="evidence" value="ECO:0007669"/>
    <property type="project" value="UniProtKB-KW"/>
</dbReference>
<dbReference type="OrthoDB" id="49151at2759"/>
<proteinExistence type="inferred from homology"/>
<dbReference type="HOGENOM" id="CLU_050234_1_0_1"/>